<keyword evidence="13" id="KW-0998">Cell outer membrane</keyword>
<sequence>MPLRAGLLCALVFGLTGCGVIYTVPAVSEGKNAPFYKTDLDVQVVPLNYETAAAANLEPYIPPRLPVAFQPNAAETVRLASYGTARPLPAPTARRATRPAPVVDRIPPAVDPGPYRIGLGDVLLLSVSSEGTTIAGLPALIASQSKREGYTVQDDGAIAVPDVGRIRVDGMTLKDAEEAIFKALVAAGVRPAFTLEVAEFNSRRVSIGGMVGSPSLVPITLQPLSLEVALNVAGGIAAQDPEITKIQIFRGGEIYQIGLQTYLSNPGLGKLVLLDGDSIYVGFPPDLAGEAERYFQEQLLLRGQELAEIDRRKAVEDEIEAKLERDRSLFKERLELGAVQRPYAFIAGEVGNSQVELPFEGYMSLSNVLLGEGGRMNLATADYAEIYVLRRSSDPERVGGVTAYHLDAENAANLTVAADFRMRPNDLVFVSSQLVTDWNRALSQLTPSFFLQFPSQVAAF</sequence>
<proteinExistence type="inferred from homology"/>
<protein>
    <submittedName>
        <fullName evidence="17">Polysaccharide biosynthesis/export family protein</fullName>
    </submittedName>
</protein>
<comment type="caution">
    <text evidence="17">The sequence shown here is derived from an EMBL/GenBank/DDBJ whole genome shotgun (WGS) entry which is preliminary data.</text>
</comment>
<feature type="domain" description="Polysaccharide export protein N-terminal" evidence="15">
    <location>
        <begin position="112"/>
        <end position="197"/>
    </location>
</feature>
<keyword evidence="11" id="KW-0472">Membrane</keyword>
<evidence type="ECO:0000256" key="9">
    <source>
        <dbReference type="ARBA" id="ARBA00023065"/>
    </source>
</evidence>
<evidence type="ECO:0000256" key="10">
    <source>
        <dbReference type="ARBA" id="ARBA00023114"/>
    </source>
</evidence>
<gene>
    <name evidence="17" type="ORF">H0I76_11110</name>
</gene>
<accession>A0A8J7SHJ0</accession>
<evidence type="ECO:0000256" key="8">
    <source>
        <dbReference type="ARBA" id="ARBA00023047"/>
    </source>
</evidence>
<feature type="domain" description="SLBB" evidence="16">
    <location>
        <begin position="204"/>
        <end position="281"/>
    </location>
</feature>
<dbReference type="PROSITE" id="PS51257">
    <property type="entry name" value="PROKAR_LIPOPROTEIN"/>
    <property type="match status" value="1"/>
</dbReference>
<evidence type="ECO:0000313" key="17">
    <source>
        <dbReference type="EMBL" id="MBK0399740.1"/>
    </source>
</evidence>
<comment type="subcellular location">
    <subcellularLocation>
        <location evidence="1">Cell outer membrane</location>
        <topology evidence="1">Multi-pass membrane protein</topology>
    </subcellularLocation>
</comment>
<evidence type="ECO:0000256" key="13">
    <source>
        <dbReference type="ARBA" id="ARBA00023237"/>
    </source>
</evidence>
<keyword evidence="4" id="KW-1134">Transmembrane beta strand</keyword>
<dbReference type="PANTHER" id="PTHR33619:SF3">
    <property type="entry name" value="POLYSACCHARIDE EXPORT PROTEIN GFCE-RELATED"/>
    <property type="match status" value="1"/>
</dbReference>
<evidence type="ECO:0000256" key="4">
    <source>
        <dbReference type="ARBA" id="ARBA00022452"/>
    </source>
</evidence>
<evidence type="ECO:0000256" key="2">
    <source>
        <dbReference type="ARBA" id="ARBA00009450"/>
    </source>
</evidence>
<dbReference type="Proteomes" id="UP000655420">
    <property type="component" value="Unassembled WGS sequence"/>
</dbReference>
<evidence type="ECO:0000256" key="3">
    <source>
        <dbReference type="ARBA" id="ARBA00022448"/>
    </source>
</evidence>
<evidence type="ECO:0000256" key="11">
    <source>
        <dbReference type="ARBA" id="ARBA00023136"/>
    </source>
</evidence>
<organism evidence="17 18">
    <name type="scientific">Thermohalobaculum xanthum</name>
    <dbReference type="NCBI Taxonomy" id="2753746"/>
    <lineage>
        <taxon>Bacteria</taxon>
        <taxon>Pseudomonadati</taxon>
        <taxon>Pseudomonadota</taxon>
        <taxon>Alphaproteobacteria</taxon>
        <taxon>Rhodobacterales</taxon>
        <taxon>Paracoccaceae</taxon>
        <taxon>Thermohalobaculum</taxon>
    </lineage>
</organism>
<keyword evidence="5" id="KW-0762">Sugar transport</keyword>
<keyword evidence="7" id="KW-0732">Signal</keyword>
<keyword evidence="6" id="KW-0812">Transmembrane</keyword>
<keyword evidence="18" id="KW-1185">Reference proteome</keyword>
<name>A0A8J7SHJ0_9RHOB</name>
<keyword evidence="10" id="KW-0626">Porin</keyword>
<dbReference type="GO" id="GO:0009279">
    <property type="term" value="C:cell outer membrane"/>
    <property type="evidence" value="ECO:0007669"/>
    <property type="project" value="UniProtKB-SubCell"/>
</dbReference>
<evidence type="ECO:0000256" key="7">
    <source>
        <dbReference type="ARBA" id="ARBA00022729"/>
    </source>
</evidence>
<evidence type="ECO:0000256" key="6">
    <source>
        <dbReference type="ARBA" id="ARBA00022692"/>
    </source>
</evidence>
<evidence type="ECO:0000313" key="18">
    <source>
        <dbReference type="Proteomes" id="UP000655420"/>
    </source>
</evidence>
<comment type="similarity">
    <text evidence="2">Belongs to the BexD/CtrA/VexA family.</text>
</comment>
<dbReference type="GO" id="GO:0015159">
    <property type="term" value="F:polysaccharide transmembrane transporter activity"/>
    <property type="evidence" value="ECO:0007669"/>
    <property type="project" value="InterPro"/>
</dbReference>
<keyword evidence="9" id="KW-0406">Ion transport</keyword>
<evidence type="ECO:0000256" key="12">
    <source>
        <dbReference type="ARBA" id="ARBA00023139"/>
    </source>
</evidence>
<dbReference type="InterPro" id="IPR049712">
    <property type="entry name" value="Poly_export"/>
</dbReference>
<dbReference type="InterPro" id="IPR054765">
    <property type="entry name" value="SLBB_dom"/>
</dbReference>
<dbReference type="Gene3D" id="3.30.1950.10">
    <property type="entry name" value="wza like domain"/>
    <property type="match status" value="1"/>
</dbReference>
<keyword evidence="8" id="KW-0625">Polysaccharide transport</keyword>
<dbReference type="Pfam" id="PF02563">
    <property type="entry name" value="Poly_export"/>
    <property type="match status" value="1"/>
</dbReference>
<dbReference type="AlphaFoldDB" id="A0A8J7SHJ0"/>
<evidence type="ECO:0000256" key="14">
    <source>
        <dbReference type="ARBA" id="ARBA00023288"/>
    </source>
</evidence>
<dbReference type="RefSeq" id="WP_200609933.1">
    <property type="nucleotide sequence ID" value="NZ_JAEHHL010000006.1"/>
</dbReference>
<keyword evidence="3" id="KW-0813">Transport</keyword>
<dbReference type="EMBL" id="JAEHHL010000006">
    <property type="protein sequence ID" value="MBK0399740.1"/>
    <property type="molecule type" value="Genomic_DNA"/>
</dbReference>
<evidence type="ECO:0000259" key="16">
    <source>
        <dbReference type="Pfam" id="PF22461"/>
    </source>
</evidence>
<dbReference type="GO" id="GO:0006811">
    <property type="term" value="P:monoatomic ion transport"/>
    <property type="evidence" value="ECO:0007669"/>
    <property type="project" value="UniProtKB-KW"/>
</dbReference>
<evidence type="ECO:0000256" key="1">
    <source>
        <dbReference type="ARBA" id="ARBA00004571"/>
    </source>
</evidence>
<dbReference type="Pfam" id="PF22461">
    <property type="entry name" value="SLBB_2"/>
    <property type="match status" value="1"/>
</dbReference>
<dbReference type="Gene3D" id="3.10.560.10">
    <property type="entry name" value="Outer membrane lipoprotein wza domain like"/>
    <property type="match status" value="2"/>
</dbReference>
<dbReference type="InterPro" id="IPR003715">
    <property type="entry name" value="Poly_export_N"/>
</dbReference>
<evidence type="ECO:0000256" key="5">
    <source>
        <dbReference type="ARBA" id="ARBA00022597"/>
    </source>
</evidence>
<keyword evidence="14" id="KW-0449">Lipoprotein</keyword>
<keyword evidence="12" id="KW-0564">Palmitate</keyword>
<dbReference type="GO" id="GO:0015288">
    <property type="term" value="F:porin activity"/>
    <property type="evidence" value="ECO:0007669"/>
    <property type="project" value="UniProtKB-KW"/>
</dbReference>
<reference evidence="17" key="1">
    <citation type="submission" date="2020-12" db="EMBL/GenBank/DDBJ databases">
        <title>Bacterial taxonomy.</title>
        <authorList>
            <person name="Pan X."/>
        </authorList>
    </citation>
    <scope>NUCLEOTIDE SEQUENCE</scope>
    <source>
        <strain evidence="17">M0105</strain>
    </source>
</reference>
<evidence type="ECO:0000259" key="15">
    <source>
        <dbReference type="Pfam" id="PF02563"/>
    </source>
</evidence>
<dbReference type="PANTHER" id="PTHR33619">
    <property type="entry name" value="POLYSACCHARIDE EXPORT PROTEIN GFCE-RELATED"/>
    <property type="match status" value="1"/>
</dbReference>
<dbReference type="GO" id="GO:0046930">
    <property type="term" value="C:pore complex"/>
    <property type="evidence" value="ECO:0007669"/>
    <property type="project" value="UniProtKB-KW"/>
</dbReference>